<dbReference type="EMBL" id="VDFU01000038">
    <property type="protein sequence ID" value="TNC46270.1"/>
    <property type="molecule type" value="Genomic_DNA"/>
</dbReference>
<dbReference type="InterPro" id="IPR038765">
    <property type="entry name" value="Papain-like_cys_pep_sf"/>
</dbReference>
<dbReference type="Gene3D" id="3.90.1720.10">
    <property type="entry name" value="endopeptidase domain like (from Nostoc punctiforme)"/>
    <property type="match status" value="1"/>
</dbReference>
<dbReference type="AlphaFoldDB" id="A0A5C4MKL7"/>
<evidence type="ECO:0000313" key="2">
    <source>
        <dbReference type="Proteomes" id="UP000305887"/>
    </source>
</evidence>
<gene>
    <name evidence="1" type="ORF">FHG66_19205</name>
</gene>
<evidence type="ECO:0000313" key="1">
    <source>
        <dbReference type="EMBL" id="TNC46270.1"/>
    </source>
</evidence>
<dbReference type="SUPFAM" id="SSF54001">
    <property type="entry name" value="Cysteine proteinases"/>
    <property type="match status" value="1"/>
</dbReference>
<dbReference type="InterPro" id="IPR013423">
    <property type="entry name" value="CHP02594"/>
</dbReference>
<name>A0A5C4MKL7_9RHOB</name>
<dbReference type="NCBIfam" id="TIGR02594">
    <property type="entry name" value="TIGR02594 family protein"/>
    <property type="match status" value="1"/>
</dbReference>
<dbReference type="Proteomes" id="UP000305887">
    <property type="component" value="Unassembled WGS sequence"/>
</dbReference>
<dbReference type="OrthoDB" id="5395100at2"/>
<organism evidence="1 2">
    <name type="scientific">Rubellimicrobium rubrum</name>
    <dbReference type="NCBI Taxonomy" id="2585369"/>
    <lineage>
        <taxon>Bacteria</taxon>
        <taxon>Pseudomonadati</taxon>
        <taxon>Pseudomonadota</taxon>
        <taxon>Alphaproteobacteria</taxon>
        <taxon>Rhodobacterales</taxon>
        <taxon>Roseobacteraceae</taxon>
        <taxon>Rubellimicrobium</taxon>
    </lineage>
</organism>
<sequence>MPQTNAYAWLGQEPAPRMLVQAVRLLGTLETPGTRDNPTILSWADEVGGAVEDVYKADSIPWCGLFMAVVAKRAGREPPRDPLWALNWGTFGVAVPDRPMLGDTLVFVRRTPEGRRAGHVALYVGEDEEAFHCLGGNQSDRVCVTRMSRSRLYAARRPAYRQRPQNVRFIALARAGALSSSEA</sequence>
<proteinExistence type="predicted"/>
<comment type="caution">
    <text evidence="1">The sequence shown here is derived from an EMBL/GenBank/DDBJ whole genome shotgun (WGS) entry which is preliminary data.</text>
</comment>
<reference evidence="1 2" key="1">
    <citation type="submission" date="2019-06" db="EMBL/GenBank/DDBJ databases">
        <title>YIM 131921 draft genome.</title>
        <authorList>
            <person name="Jiang L."/>
        </authorList>
    </citation>
    <scope>NUCLEOTIDE SEQUENCE [LARGE SCALE GENOMIC DNA]</scope>
    <source>
        <strain evidence="1 2">YIM 131921</strain>
    </source>
</reference>
<keyword evidence="2" id="KW-1185">Reference proteome</keyword>
<dbReference type="RefSeq" id="WP_139078667.1">
    <property type="nucleotide sequence ID" value="NZ_VDFU01000038.1"/>
</dbReference>
<protein>
    <submittedName>
        <fullName evidence="1">TIGR02594 family protein</fullName>
    </submittedName>
</protein>
<accession>A0A5C4MKL7</accession>